<protein>
    <submittedName>
        <fullName evidence="1">Uncharacterized protein</fullName>
    </submittedName>
</protein>
<name>A0A7W7C3Z3_9PSEU</name>
<organism evidence="1 2">
    <name type="scientific">Crossiella cryophila</name>
    <dbReference type="NCBI Taxonomy" id="43355"/>
    <lineage>
        <taxon>Bacteria</taxon>
        <taxon>Bacillati</taxon>
        <taxon>Actinomycetota</taxon>
        <taxon>Actinomycetes</taxon>
        <taxon>Pseudonocardiales</taxon>
        <taxon>Pseudonocardiaceae</taxon>
        <taxon>Crossiella</taxon>
    </lineage>
</organism>
<evidence type="ECO:0000313" key="1">
    <source>
        <dbReference type="EMBL" id="MBB4674141.1"/>
    </source>
</evidence>
<dbReference type="EMBL" id="JACHMH010000001">
    <property type="protein sequence ID" value="MBB4674141.1"/>
    <property type="molecule type" value="Genomic_DNA"/>
</dbReference>
<accession>A0A7W7C3Z3</accession>
<keyword evidence="2" id="KW-1185">Reference proteome</keyword>
<gene>
    <name evidence="1" type="ORF">HNR67_000259</name>
</gene>
<sequence>MRAPNHCATRAVPPNLPPVCALRSGAFGVLFCRFCGFGSRWSSCQGIALAGTVPEVDGGRIAREAHGRARRDRSEFAASTQFLLPRPPDLR</sequence>
<reference evidence="1 2" key="1">
    <citation type="submission" date="2020-08" db="EMBL/GenBank/DDBJ databases">
        <title>Sequencing the genomes of 1000 actinobacteria strains.</title>
        <authorList>
            <person name="Klenk H.-P."/>
        </authorList>
    </citation>
    <scope>NUCLEOTIDE SEQUENCE [LARGE SCALE GENOMIC DNA]</scope>
    <source>
        <strain evidence="1 2">DSM 44230</strain>
    </source>
</reference>
<evidence type="ECO:0000313" key="2">
    <source>
        <dbReference type="Proteomes" id="UP000533598"/>
    </source>
</evidence>
<comment type="caution">
    <text evidence="1">The sequence shown here is derived from an EMBL/GenBank/DDBJ whole genome shotgun (WGS) entry which is preliminary data.</text>
</comment>
<dbReference type="AlphaFoldDB" id="A0A7W7C3Z3"/>
<dbReference type="RefSeq" id="WP_185000171.1">
    <property type="nucleotide sequence ID" value="NZ_BAAAUI010000011.1"/>
</dbReference>
<dbReference type="Proteomes" id="UP000533598">
    <property type="component" value="Unassembled WGS sequence"/>
</dbReference>
<proteinExistence type="predicted"/>